<dbReference type="InterPro" id="IPR027443">
    <property type="entry name" value="IPNS-like_sf"/>
</dbReference>
<sequence>MKRTHPCDFISTEFAIICRNEGRGYIPLFTLNANLYMGRENLPNDAIERFLFGDPDTRISDYEQAPDDYTEGWTPNVYDPCFRNSVVDFYREGLIARDIDGRWHSCKPPHQSAILVMVGQCMEKITNGHWPGTLHAVPSPAMDKTLVQPRISVPFFVHMNNNAPLIPVRKYAAHSVTVAEVCTFWQLQQMRMQRMIQAMSKCSNMMQQRV</sequence>
<dbReference type="Gene3D" id="2.60.120.330">
    <property type="entry name" value="B-lactam Antibiotic, Isopenicillin N Synthase, Chain"/>
    <property type="match status" value="1"/>
</dbReference>
<dbReference type="SUPFAM" id="SSF51197">
    <property type="entry name" value="Clavaminate synthase-like"/>
    <property type="match status" value="1"/>
</dbReference>
<evidence type="ECO:0000259" key="1">
    <source>
        <dbReference type="Pfam" id="PF03171"/>
    </source>
</evidence>
<organism evidence="2 3">
    <name type="scientific">Romanomermis culicivorax</name>
    <name type="common">Nematode worm</name>
    <dbReference type="NCBI Taxonomy" id="13658"/>
    <lineage>
        <taxon>Eukaryota</taxon>
        <taxon>Metazoa</taxon>
        <taxon>Ecdysozoa</taxon>
        <taxon>Nematoda</taxon>
        <taxon>Enoplea</taxon>
        <taxon>Dorylaimia</taxon>
        <taxon>Mermithida</taxon>
        <taxon>Mermithoidea</taxon>
        <taxon>Mermithidae</taxon>
        <taxon>Romanomermis</taxon>
    </lineage>
</organism>
<protein>
    <submittedName>
        <fullName evidence="3">Isopenicillin N synthase-like Fe(2+) 2OG dioxygenase domain-containing protein</fullName>
    </submittedName>
</protein>
<feature type="domain" description="Isopenicillin N synthase-like Fe(2+) 2OG dioxygenase" evidence="1">
    <location>
        <begin position="92"/>
        <end position="158"/>
    </location>
</feature>
<dbReference type="Pfam" id="PF03171">
    <property type="entry name" value="2OG-FeII_Oxy"/>
    <property type="match status" value="1"/>
</dbReference>
<evidence type="ECO:0000313" key="2">
    <source>
        <dbReference type="Proteomes" id="UP000887565"/>
    </source>
</evidence>
<dbReference type="AlphaFoldDB" id="A0A915HE03"/>
<dbReference type="InterPro" id="IPR044861">
    <property type="entry name" value="IPNS-like_FE2OG_OXY"/>
</dbReference>
<reference evidence="3" key="1">
    <citation type="submission" date="2022-11" db="UniProtKB">
        <authorList>
            <consortium name="WormBaseParasite"/>
        </authorList>
    </citation>
    <scope>IDENTIFICATION</scope>
</reference>
<dbReference type="WBParaSite" id="nRc.2.0.1.t00286-RA">
    <property type="protein sequence ID" value="nRc.2.0.1.t00286-RA"/>
    <property type="gene ID" value="nRc.2.0.1.g00286"/>
</dbReference>
<dbReference type="Proteomes" id="UP000887565">
    <property type="component" value="Unplaced"/>
</dbReference>
<name>A0A915HE03_ROMCU</name>
<proteinExistence type="predicted"/>
<keyword evidence="2" id="KW-1185">Reference proteome</keyword>
<accession>A0A915HE03</accession>
<evidence type="ECO:0000313" key="3">
    <source>
        <dbReference type="WBParaSite" id="nRc.2.0.1.t00286-RA"/>
    </source>
</evidence>